<evidence type="ECO:0000256" key="2">
    <source>
        <dbReference type="ARBA" id="ARBA00023002"/>
    </source>
</evidence>
<dbReference type="GO" id="GO:0005506">
    <property type="term" value="F:iron ion binding"/>
    <property type="evidence" value="ECO:0007669"/>
    <property type="project" value="InterPro"/>
</dbReference>
<proteinExistence type="predicted"/>
<dbReference type="InterPro" id="IPR000674">
    <property type="entry name" value="Ald_Oxase/Xan_DH_a/b"/>
</dbReference>
<dbReference type="PANTHER" id="PTHR11908:SF132">
    <property type="entry name" value="ALDEHYDE OXIDASE 1-RELATED"/>
    <property type="match status" value="1"/>
</dbReference>
<dbReference type="GO" id="GO:0016491">
    <property type="term" value="F:oxidoreductase activity"/>
    <property type="evidence" value="ECO:0007669"/>
    <property type="project" value="UniProtKB-KW"/>
</dbReference>
<feature type="domain" description="Aldehyde oxidase/xanthine dehydrogenase a/b hammerhead" evidence="4">
    <location>
        <begin position="21"/>
        <end position="133"/>
    </location>
</feature>
<dbReference type="Pfam" id="PF20256">
    <property type="entry name" value="MoCoBD_2"/>
    <property type="match status" value="1"/>
</dbReference>
<protein>
    <submittedName>
        <fullName evidence="5">CO/xanthine dehydrogenase Mo-binding subunit</fullName>
    </submittedName>
</protein>
<organism evidence="5 6">
    <name type="scientific">Aminivibrio pyruvatiphilus</name>
    <dbReference type="NCBI Taxonomy" id="1005740"/>
    <lineage>
        <taxon>Bacteria</taxon>
        <taxon>Thermotogati</taxon>
        <taxon>Synergistota</taxon>
        <taxon>Synergistia</taxon>
        <taxon>Synergistales</taxon>
        <taxon>Aminobacteriaceae</taxon>
        <taxon>Aminivibrio</taxon>
    </lineage>
</organism>
<dbReference type="InterPro" id="IPR036856">
    <property type="entry name" value="Ald_Oxase/Xan_DH_a/b_sf"/>
</dbReference>
<dbReference type="InterPro" id="IPR046867">
    <property type="entry name" value="AldOxase/xan_DH_MoCoBD2"/>
</dbReference>
<dbReference type="EMBL" id="SORI01000008">
    <property type="protein sequence ID" value="TDY60481.1"/>
    <property type="molecule type" value="Genomic_DNA"/>
</dbReference>
<evidence type="ECO:0000256" key="3">
    <source>
        <dbReference type="ARBA" id="ARBA00053029"/>
    </source>
</evidence>
<dbReference type="OrthoDB" id="9759099at2"/>
<evidence type="ECO:0000256" key="1">
    <source>
        <dbReference type="ARBA" id="ARBA00022505"/>
    </source>
</evidence>
<dbReference type="Pfam" id="PF01315">
    <property type="entry name" value="Ald_Xan_dh_C"/>
    <property type="match status" value="1"/>
</dbReference>
<dbReference type="PANTHER" id="PTHR11908">
    <property type="entry name" value="XANTHINE DEHYDROGENASE"/>
    <property type="match status" value="1"/>
</dbReference>
<dbReference type="InterPro" id="IPR016208">
    <property type="entry name" value="Ald_Oxase/xanthine_DH-like"/>
</dbReference>
<dbReference type="Pfam" id="PF02738">
    <property type="entry name" value="MoCoBD_1"/>
    <property type="match status" value="1"/>
</dbReference>
<sequence>MSDFSVVGKPVLKVDSLSLACGTARYTADFEVKNPLHLVFFYSPHAHAEILSIDDGPARGMEGVVDVFHSGNTRSELYTTAGQGYPEPSPYDTALFNKRVRYVGDIVGAVLAESAAAAREAAGAVRVEYRQLEPLFDPEKSMDPGSPCLHGDGAFAPLPVPYRPEENVAGEVLFSFGDVEKGFAEADFIEEETYRTHYANHCAMEPHAATATFDEKGRLVIYTTTQVPFHARRTVSRVTGIPAHRIRVVKPRIGGGFGSKQEIILEPYVALAAWKYKRSVKAELTRPEVFTTARTRHPMRVRIKTGVKKDGTITALEMNDIMNTGAYGAHALTVLSNAGSKVLPMFNKIPNVSFTGRAVYTTLPVGGAYRGYGATQGYFAFNQHVDGICRKLGTDFVDFVKKWHIREGETSEVFKAIGEGTEGVSQIIKSCKLSECLDRGAEEIGWNRLRAKRITSGSWVKGVGAAVSMQGSGIPKVDMGSASMKMNDDGSFNLYVGATDIGTGSDTILSQIAAETLKVPVEMILILSSDTDLTPFDTGAYASSTTYVSGQAVLRCAGKIRDQILSAASVLMGAPAESLILGDGGVVVNRQTGEESSFSKIACFTLYSHDQFQIQAGASYTGGESPAPFMAHFAEVDVDLETGKVRLVKFVSAGDCGRPINPVLTEGQIEGATMNGISYALTEQYLFDPRGKMTNSSFWDYKIFGTLDLPVMKTILAESDEPTGPYGAKSISEIGINGPAPAIANAIFDATGRRIYDLPLTPEKVLASLKGVK</sequence>
<dbReference type="RefSeq" id="WP_133957507.1">
    <property type="nucleotide sequence ID" value="NZ_SORI01000008.1"/>
</dbReference>
<dbReference type="SMART" id="SM01008">
    <property type="entry name" value="Ald_Xan_dh_C"/>
    <property type="match status" value="1"/>
</dbReference>
<evidence type="ECO:0000313" key="6">
    <source>
        <dbReference type="Proteomes" id="UP000295066"/>
    </source>
</evidence>
<dbReference type="Gene3D" id="3.90.1170.50">
    <property type="entry name" value="Aldehyde oxidase/xanthine dehydrogenase, a/b hammerhead"/>
    <property type="match status" value="1"/>
</dbReference>
<keyword evidence="1" id="KW-0500">Molybdenum</keyword>
<comment type="cofactor">
    <cofactor evidence="3">
        <name>Mo-molybdopterin cytosine dinucleotide</name>
        <dbReference type="ChEBI" id="CHEBI:71308"/>
    </cofactor>
</comment>
<comment type="caution">
    <text evidence="5">The sequence shown here is derived from an EMBL/GenBank/DDBJ whole genome shotgun (WGS) entry which is preliminary data.</text>
</comment>
<keyword evidence="6" id="KW-1185">Reference proteome</keyword>
<dbReference type="InterPro" id="IPR008274">
    <property type="entry name" value="AldOxase/xan_DH_MoCoBD1"/>
</dbReference>
<dbReference type="Gene3D" id="3.30.365.10">
    <property type="entry name" value="Aldehyde oxidase/xanthine dehydrogenase, molybdopterin binding domain"/>
    <property type="match status" value="4"/>
</dbReference>
<reference evidence="5 6" key="1">
    <citation type="submission" date="2019-03" db="EMBL/GenBank/DDBJ databases">
        <title>Genomic Encyclopedia of Type Strains, Phase IV (KMG-IV): sequencing the most valuable type-strain genomes for metagenomic binning, comparative biology and taxonomic classification.</title>
        <authorList>
            <person name="Goeker M."/>
        </authorList>
    </citation>
    <scope>NUCLEOTIDE SEQUENCE [LARGE SCALE GENOMIC DNA]</scope>
    <source>
        <strain evidence="5 6">DSM 25964</strain>
    </source>
</reference>
<dbReference type="SUPFAM" id="SSF56003">
    <property type="entry name" value="Molybdenum cofactor-binding domain"/>
    <property type="match status" value="1"/>
</dbReference>
<dbReference type="InterPro" id="IPR037165">
    <property type="entry name" value="AldOxase/xan_DH_Mopterin-bd_sf"/>
</dbReference>
<gene>
    <name evidence="5" type="ORF">C8D99_10821</name>
</gene>
<evidence type="ECO:0000259" key="4">
    <source>
        <dbReference type="SMART" id="SM01008"/>
    </source>
</evidence>
<accession>A0A4V3HG96</accession>
<keyword evidence="2" id="KW-0560">Oxidoreductase</keyword>
<name>A0A4V3HG96_9BACT</name>
<dbReference type="SUPFAM" id="SSF54665">
    <property type="entry name" value="CO dehydrogenase molybdoprotein N-domain-like"/>
    <property type="match status" value="1"/>
</dbReference>
<dbReference type="Proteomes" id="UP000295066">
    <property type="component" value="Unassembled WGS sequence"/>
</dbReference>
<evidence type="ECO:0000313" key="5">
    <source>
        <dbReference type="EMBL" id="TDY60481.1"/>
    </source>
</evidence>
<dbReference type="FunFam" id="3.30.365.10:FF:000001">
    <property type="entry name" value="Xanthine dehydrogenase oxidase"/>
    <property type="match status" value="1"/>
</dbReference>
<dbReference type="AlphaFoldDB" id="A0A4V3HG96"/>